<organism evidence="1 4">
    <name type="scientific">Solanum verrucosum</name>
    <dbReference type="NCBI Taxonomy" id="315347"/>
    <lineage>
        <taxon>Eukaryota</taxon>
        <taxon>Viridiplantae</taxon>
        <taxon>Streptophyta</taxon>
        <taxon>Embryophyta</taxon>
        <taxon>Tracheophyta</taxon>
        <taxon>Spermatophyta</taxon>
        <taxon>Magnoliopsida</taxon>
        <taxon>eudicotyledons</taxon>
        <taxon>Gunneridae</taxon>
        <taxon>Pentapetalae</taxon>
        <taxon>asterids</taxon>
        <taxon>lamiids</taxon>
        <taxon>Solanales</taxon>
        <taxon>Solanaceae</taxon>
        <taxon>Solanoideae</taxon>
        <taxon>Solaneae</taxon>
        <taxon>Solanum</taxon>
    </lineage>
</organism>
<sequence>MTHYQIPGALLQDEHSSHRPPYFNGQHYSHWKDRSRIFVSSNEHQAWIVIKRGPKPIPGLTENMEQQEVIQTNARAISLLYCAVSGAEYDKISTCETAKEMWDKLEVTYEGTTKVKEARISSLVNDYELFKMAKDENVESMFSRFSKIFSELKSLVMVYSNALQVR</sequence>
<dbReference type="EMBL" id="CP133620">
    <property type="protein sequence ID" value="WMV47427.1"/>
    <property type="molecule type" value="Genomic_DNA"/>
</dbReference>
<name>A0AAF0ZSH1_SOLVR</name>
<dbReference type="Proteomes" id="UP001234989">
    <property type="component" value="Chromosome 9"/>
</dbReference>
<evidence type="ECO:0000313" key="2">
    <source>
        <dbReference type="EMBL" id="WMV47427.1"/>
    </source>
</evidence>
<evidence type="ECO:0000313" key="1">
    <source>
        <dbReference type="EMBL" id="WMV47419.1"/>
    </source>
</evidence>
<accession>A0AAF0ZSH1</accession>
<dbReference type="EMBL" id="CP133620">
    <property type="protein sequence ID" value="WMV47419.1"/>
    <property type="molecule type" value="Genomic_DNA"/>
</dbReference>
<proteinExistence type="predicted"/>
<dbReference type="PANTHER" id="PTHR34676:SF28">
    <property type="entry name" value="ZINC FINGER, CCHC-TYPE, RIBONUCLEASE H-LIKE DOMAIN, GAG-PRE-INTEGRASE DOMAIN PROTEIN-RELATED"/>
    <property type="match status" value="1"/>
</dbReference>
<dbReference type="PANTHER" id="PTHR34676">
    <property type="entry name" value="DUF4219 DOMAIN-CONTAINING PROTEIN-RELATED"/>
    <property type="match status" value="1"/>
</dbReference>
<gene>
    <name evidence="1" type="ORF">MTR67_040804</name>
    <name evidence="2" type="ORF">MTR67_040812</name>
    <name evidence="3" type="ORF">MTR67_040820</name>
</gene>
<evidence type="ECO:0008006" key="5">
    <source>
        <dbReference type="Google" id="ProtNLM"/>
    </source>
</evidence>
<feature type="non-terminal residue" evidence="1">
    <location>
        <position position="166"/>
    </location>
</feature>
<evidence type="ECO:0000313" key="4">
    <source>
        <dbReference type="Proteomes" id="UP001234989"/>
    </source>
</evidence>
<reference evidence="1" key="1">
    <citation type="submission" date="2023-08" db="EMBL/GenBank/DDBJ databases">
        <title>A de novo genome assembly of Solanum verrucosum Schlechtendal, a Mexican diploid species geographically isolated from the other diploid A-genome species in potato relatives.</title>
        <authorList>
            <person name="Hosaka K."/>
        </authorList>
    </citation>
    <scope>NUCLEOTIDE SEQUENCE</scope>
    <source>
        <tissue evidence="1">Young leaves</tissue>
    </source>
</reference>
<keyword evidence="4" id="KW-1185">Reference proteome</keyword>
<dbReference type="Pfam" id="PF14223">
    <property type="entry name" value="Retrotran_gag_2"/>
    <property type="match status" value="1"/>
</dbReference>
<protein>
    <recommendedName>
        <fullName evidence="5">Gag-pol polyprotein</fullName>
    </recommendedName>
</protein>
<dbReference type="AlphaFoldDB" id="A0AAF0ZSH1"/>
<dbReference type="EMBL" id="CP133620">
    <property type="protein sequence ID" value="WMV47435.1"/>
    <property type="molecule type" value="Genomic_DNA"/>
</dbReference>
<evidence type="ECO:0000313" key="3">
    <source>
        <dbReference type="EMBL" id="WMV47435.1"/>
    </source>
</evidence>